<evidence type="ECO:0000313" key="17">
    <source>
        <dbReference type="EMBL" id="CAJ1387230.1"/>
    </source>
</evidence>
<evidence type="ECO:0000256" key="15">
    <source>
        <dbReference type="SAM" id="MobiDB-lite"/>
    </source>
</evidence>
<evidence type="ECO:0000256" key="7">
    <source>
        <dbReference type="ARBA" id="ARBA00022723"/>
    </source>
</evidence>
<dbReference type="PROSITE" id="PS01131">
    <property type="entry name" value="RRNA_A_DIMETH"/>
    <property type="match status" value="1"/>
</dbReference>
<evidence type="ECO:0000256" key="9">
    <source>
        <dbReference type="ARBA" id="ARBA00022837"/>
    </source>
</evidence>
<evidence type="ECO:0000256" key="5">
    <source>
        <dbReference type="ARBA" id="ARBA00022691"/>
    </source>
</evidence>
<dbReference type="InterPro" id="IPR055135">
    <property type="entry name" value="PRMT_dom"/>
</dbReference>
<evidence type="ECO:0000256" key="8">
    <source>
        <dbReference type="ARBA" id="ARBA00022737"/>
    </source>
</evidence>
<dbReference type="InterPro" id="IPR041698">
    <property type="entry name" value="Methyltransf_25"/>
</dbReference>
<dbReference type="GO" id="GO:0042054">
    <property type="term" value="F:histone methyltransferase activity"/>
    <property type="evidence" value="ECO:0007669"/>
    <property type="project" value="TreeGrafter"/>
</dbReference>
<dbReference type="GO" id="GO:0008289">
    <property type="term" value="F:lipid binding"/>
    <property type="evidence" value="ECO:0007669"/>
    <property type="project" value="UniProtKB-KW"/>
</dbReference>
<evidence type="ECO:0000256" key="1">
    <source>
        <dbReference type="ARBA" id="ARBA00004370"/>
    </source>
</evidence>
<dbReference type="PANTHER" id="PTHR11006">
    <property type="entry name" value="PROTEIN ARGININE N-METHYLTRANSFERASE"/>
    <property type="match status" value="1"/>
</dbReference>
<evidence type="ECO:0000259" key="16">
    <source>
        <dbReference type="PROSITE" id="PS51847"/>
    </source>
</evidence>
<keyword evidence="13" id="KW-0472">Membrane</keyword>
<proteinExistence type="predicted"/>
<accession>A0AA36IJ01</accession>
<organism evidence="17 18">
    <name type="scientific">Effrenium voratum</name>
    <dbReference type="NCBI Taxonomy" id="2562239"/>
    <lineage>
        <taxon>Eukaryota</taxon>
        <taxon>Sar</taxon>
        <taxon>Alveolata</taxon>
        <taxon>Dinophyceae</taxon>
        <taxon>Suessiales</taxon>
        <taxon>Symbiodiniaceae</taxon>
        <taxon>Effrenium</taxon>
    </lineage>
</organism>
<feature type="region of interest" description="Disordered" evidence="15">
    <location>
        <begin position="1428"/>
        <end position="1448"/>
    </location>
</feature>
<dbReference type="Pfam" id="PF13649">
    <property type="entry name" value="Methyltransf_25"/>
    <property type="match status" value="1"/>
</dbReference>
<keyword evidence="5 14" id="KW-0949">S-adenosyl-L-methionine</keyword>
<keyword evidence="4 14" id="KW-0808">Transferase</keyword>
<comment type="caution">
    <text evidence="17">The sequence shown here is derived from an EMBL/GenBank/DDBJ whole genome shotgun (WGS) entry which is preliminary data.</text>
</comment>
<dbReference type="EMBL" id="CAUJNA010001480">
    <property type="protein sequence ID" value="CAJ1387230.1"/>
    <property type="molecule type" value="Genomic_DNA"/>
</dbReference>
<dbReference type="GO" id="GO:0016274">
    <property type="term" value="F:protein-arginine N-methyltransferase activity"/>
    <property type="evidence" value="ECO:0007669"/>
    <property type="project" value="InterPro"/>
</dbReference>
<dbReference type="InterPro" id="IPR029063">
    <property type="entry name" value="SAM-dependent_MTases_sf"/>
</dbReference>
<dbReference type="Gene3D" id="2.70.160.11">
    <property type="entry name" value="Hnrnp arginine n-methyltransferase1"/>
    <property type="match status" value="1"/>
</dbReference>
<dbReference type="GO" id="GO:0006869">
    <property type="term" value="P:lipid transport"/>
    <property type="evidence" value="ECO:0007669"/>
    <property type="project" value="UniProtKB-KW"/>
</dbReference>
<dbReference type="GO" id="GO:0046872">
    <property type="term" value="F:metal ion binding"/>
    <property type="evidence" value="ECO:0007669"/>
    <property type="project" value="UniProtKB-KW"/>
</dbReference>
<evidence type="ECO:0000256" key="11">
    <source>
        <dbReference type="ARBA" id="ARBA00023055"/>
    </source>
</evidence>
<dbReference type="PANTHER" id="PTHR11006:SF4">
    <property type="entry name" value="PROTEIN ARGININE N-METHYLTRANSFERASE 7"/>
    <property type="match status" value="1"/>
</dbReference>
<comment type="subcellular location">
    <subcellularLocation>
        <location evidence="1">Membrane</location>
    </subcellularLocation>
</comment>
<dbReference type="SUPFAM" id="SSF53335">
    <property type="entry name" value="S-adenosyl-L-methionine-dependent methyltransferases"/>
    <property type="match status" value="1"/>
</dbReference>
<evidence type="ECO:0000256" key="3">
    <source>
        <dbReference type="ARBA" id="ARBA00022603"/>
    </source>
</evidence>
<dbReference type="Pfam" id="PF17047">
    <property type="entry name" value="SMP_LBD"/>
    <property type="match status" value="1"/>
</dbReference>
<keyword evidence="8" id="KW-0677">Repeat</keyword>
<evidence type="ECO:0000256" key="2">
    <source>
        <dbReference type="ARBA" id="ARBA00022448"/>
    </source>
</evidence>
<name>A0AA36IJ01_9DINO</name>
<evidence type="ECO:0000256" key="14">
    <source>
        <dbReference type="PROSITE-ProRule" id="PRU01015"/>
    </source>
</evidence>
<dbReference type="Proteomes" id="UP001178507">
    <property type="component" value="Unassembled WGS sequence"/>
</dbReference>
<dbReference type="InterPro" id="IPR020596">
    <property type="entry name" value="rRNA_Ade_Mease_Trfase_CS"/>
</dbReference>
<evidence type="ECO:0000256" key="12">
    <source>
        <dbReference type="ARBA" id="ARBA00023121"/>
    </source>
</evidence>
<dbReference type="PROSITE" id="PS51847">
    <property type="entry name" value="SMP"/>
    <property type="match status" value="1"/>
</dbReference>
<keyword evidence="12" id="KW-0446">Lipid-binding</keyword>
<protein>
    <recommendedName>
        <fullName evidence="16">SMP-LTD domain-containing protein</fullName>
    </recommendedName>
</protein>
<dbReference type="GO" id="GO:0016020">
    <property type="term" value="C:membrane"/>
    <property type="evidence" value="ECO:0007669"/>
    <property type="project" value="UniProtKB-SubCell"/>
</dbReference>
<evidence type="ECO:0000313" key="18">
    <source>
        <dbReference type="Proteomes" id="UP001178507"/>
    </source>
</evidence>
<keyword evidence="2" id="KW-0813">Transport</keyword>
<dbReference type="GO" id="GO:0000179">
    <property type="term" value="F:rRNA (adenine-N6,N6-)-dimethyltransferase activity"/>
    <property type="evidence" value="ECO:0007669"/>
    <property type="project" value="InterPro"/>
</dbReference>
<dbReference type="PROSITE" id="PS51678">
    <property type="entry name" value="SAM_MT_PRMT"/>
    <property type="match status" value="1"/>
</dbReference>
<evidence type="ECO:0000256" key="10">
    <source>
        <dbReference type="ARBA" id="ARBA00022989"/>
    </source>
</evidence>
<dbReference type="InterPro" id="IPR031468">
    <property type="entry name" value="SMP_LBD"/>
</dbReference>
<keyword evidence="7" id="KW-0479">Metal-binding</keyword>
<reference evidence="17" key="1">
    <citation type="submission" date="2023-08" db="EMBL/GenBank/DDBJ databases">
        <authorList>
            <person name="Chen Y."/>
            <person name="Shah S."/>
            <person name="Dougan E. K."/>
            <person name="Thang M."/>
            <person name="Chan C."/>
        </authorList>
    </citation>
    <scope>NUCLEOTIDE SEQUENCE</scope>
</reference>
<keyword evidence="6" id="KW-0812">Transmembrane</keyword>
<evidence type="ECO:0000256" key="4">
    <source>
        <dbReference type="ARBA" id="ARBA00022679"/>
    </source>
</evidence>
<keyword evidence="10" id="KW-1133">Transmembrane helix</keyword>
<sequence length="1520" mass="167754">MRSDWRFMAAPGATARAARSAPPRGGPQLCRPHGVLPGALPLAISLPWVFFEDARRKPRRVLCRANGEWHPGGEFAGDGVAVDTEDEDVSYSDLGTHREMIEDGVRTESFRQAIFRSCQDKVVLEVGCGTGILSVFAAQAGARRVVAVERDVEMAGLARQVLLANGAPQVAVVPGAVEEVAATVDELLQGEKVDVLISEWMGFMLVCEDMFPSVAFARDRWLAEGGQMLPQRCEVLVAPFNDDQLVERQTGFWGTSPFGVDLSALAFHALDQHLARPVIASPQRLLGGADKVFDLDCCSASDDALERQSCGFRCRVSEAGRFHGLAVWFNCELLPDLAFTTGPEARRPPQTPRGMVMDLQLEKGDTVEGELRWLVQDKDLAVAMVGQVTSEGTERTFGRRLDMSAATLLREKESADFKALELELVEGIRTTQAAQAKLEQDILAAGGEVKANGAVRGRELSRKALAPCFQQDGTGPLAAPDFLEKLLVWVWQEPSIIFTSLAHFVASRSGGQANFSKENEASHLDWLNVSMKHLWPEMSEAATTIAHGIVLPNLKRKLIAKAKGKITDVKFAAFTLGSAPVVLGPVQVSRMPRGSVRIRMHLDYQSDMHVEFQLETSYGTWTFGLKDFRIMGQMVLRIRPHIPDSPGVGGVSIFFVDPPKVDFSFSGNMSFGNFPFVKEVLRFAVDSMIADMFVLPNVATQHMSLTDLKMYPLVFSSPVPVGILRVTLQGGNLESKEIEFSPEEQSLPFPDIEIGGLQSPRTFARSSFAMYQSCLQRLAPLPLATSRSCVRRVAGVRRLLGGFIRAVHPDLTEAFPSEARRVNQSSLSELNAACLLPRSHIWICKFANLQVSLWSAARRIAELFGSPHTPSPVALAEAFVDLLEGEGPRKFEEGPEAVSCELPFFRALRTRLGREVPNRVVPLQLVLPSLPAAAEEEHKELAAAQLLRGAELALEEGLFSERPEVPSLFSQPGASRAAFDKLWWQQTQEELVREAIHGPDDEKVKLHMAKRVFACKYAHQLMRRFLRIKNTKKRKLRIAQLDELVQSKVAEKFQGTERAAPTKHGLDEREDPVRVLQGGFHPDLVFLKPGLAENQRREAIRRVCGMNLASDADFWLLENLWKAMRSVPPPVPIVIAESEYRAHGSGFIQLPFDFTVPRLCDFLEEHLDAARAALVSRKAIRGVGDAWEEAEEWVESKVGAAIGITTEPYMKWKVGQQVWMPDFKSKQSYSFAIYDPEQHVHVSLWDRDLLSQDDLLGEVVPVPAVQAIHNSGLEVPFTHPGNKHRQIGAFKAQIEFLVAGGEDSQHGFLMVLRVREIEQAGSAIKGKRLAVRASYKGQSEITKAGAPMLDITETIPAKAMLKKIQENMEAAGVADEKIGKVLDLTSLQNSRMAINRSIHFVVMPEDSLLEELTLSLVDLEVLDQLKKKEAKQSNNETPDSPKESDDANGVIATQTILMSDLKKKPGLAIPGPFQFESDWGTINVKMHLHLSGLETTSAETLEAIQGTAEGVTEVAELLGM</sequence>
<keyword evidence="3 14" id="KW-0489">Methyltransferase</keyword>
<evidence type="ECO:0000256" key="13">
    <source>
        <dbReference type="ARBA" id="ARBA00023136"/>
    </source>
</evidence>
<evidence type="ECO:0000256" key="6">
    <source>
        <dbReference type="ARBA" id="ARBA00022692"/>
    </source>
</evidence>
<dbReference type="Gene3D" id="3.40.50.150">
    <property type="entry name" value="Vaccinia Virus protein VP39"/>
    <property type="match status" value="1"/>
</dbReference>
<keyword evidence="9" id="KW-0106">Calcium</keyword>
<dbReference type="InterPro" id="IPR025799">
    <property type="entry name" value="Arg_MeTrfase"/>
</dbReference>
<feature type="domain" description="SMP-LTD" evidence="16">
    <location>
        <begin position="520"/>
        <end position="704"/>
    </location>
</feature>
<keyword evidence="11" id="KW-0445">Lipid transport</keyword>
<dbReference type="CDD" id="cd21670">
    <property type="entry name" value="SMP_ESyt"/>
    <property type="match status" value="1"/>
</dbReference>
<dbReference type="InterPro" id="IPR039010">
    <property type="entry name" value="Synaptotagmin_SMP"/>
</dbReference>
<dbReference type="Pfam" id="PF22528">
    <property type="entry name" value="PRMT_C"/>
    <property type="match status" value="1"/>
</dbReference>
<keyword evidence="18" id="KW-1185">Reference proteome</keyword>
<dbReference type="CDD" id="cd02440">
    <property type="entry name" value="AdoMet_MTases"/>
    <property type="match status" value="1"/>
</dbReference>
<gene>
    <name evidence="17" type="ORF">EVOR1521_LOCUS13351</name>
</gene>